<sequence>MQFFLTSFLRDGGRDMRTILLLMCFFTGYCSNVGAQDFPIKVAVIQSSAQTLYVDGILAEGISARFMIDTGSSVVVLNQSTFAKLRRSGHVVTKTEPMGARLASGQIKLVDRYLISSLSLGPDCRFTNVEVAVMDKSNNILGMSLLSASAPFAIYANPAQLRLSHCGKPREKIAVVHTE</sequence>
<name>A0A918MTW6_9ALTE</name>
<organism evidence="1 2">
    <name type="scientific">Alteromonas halophila</name>
    <dbReference type="NCBI Taxonomy" id="516698"/>
    <lineage>
        <taxon>Bacteria</taxon>
        <taxon>Pseudomonadati</taxon>
        <taxon>Pseudomonadota</taxon>
        <taxon>Gammaproteobacteria</taxon>
        <taxon>Alteromonadales</taxon>
        <taxon>Alteromonadaceae</taxon>
        <taxon>Alteromonas/Salinimonas group</taxon>
        <taxon>Alteromonas</taxon>
    </lineage>
</organism>
<keyword evidence="2" id="KW-1185">Reference proteome</keyword>
<evidence type="ECO:0008006" key="3">
    <source>
        <dbReference type="Google" id="ProtNLM"/>
    </source>
</evidence>
<proteinExistence type="predicted"/>
<dbReference type="Pfam" id="PF13650">
    <property type="entry name" value="Asp_protease_2"/>
    <property type="match status" value="1"/>
</dbReference>
<reference evidence="1" key="2">
    <citation type="submission" date="2020-09" db="EMBL/GenBank/DDBJ databases">
        <authorList>
            <person name="Sun Q."/>
            <person name="Kim S."/>
        </authorList>
    </citation>
    <scope>NUCLEOTIDE SEQUENCE</scope>
    <source>
        <strain evidence="1">KCTC 22164</strain>
    </source>
</reference>
<dbReference type="InterPro" id="IPR034122">
    <property type="entry name" value="Retropepsin-like_bacterial"/>
</dbReference>
<dbReference type="Gene3D" id="2.40.70.10">
    <property type="entry name" value="Acid Proteases"/>
    <property type="match status" value="1"/>
</dbReference>
<dbReference type="InterPro" id="IPR021109">
    <property type="entry name" value="Peptidase_aspartic_dom_sf"/>
</dbReference>
<evidence type="ECO:0000313" key="2">
    <source>
        <dbReference type="Proteomes" id="UP000631300"/>
    </source>
</evidence>
<dbReference type="SUPFAM" id="SSF50630">
    <property type="entry name" value="Acid proteases"/>
    <property type="match status" value="1"/>
</dbReference>
<evidence type="ECO:0000313" key="1">
    <source>
        <dbReference type="EMBL" id="GGW74691.1"/>
    </source>
</evidence>
<comment type="caution">
    <text evidence="1">The sequence shown here is derived from an EMBL/GenBank/DDBJ whole genome shotgun (WGS) entry which is preliminary data.</text>
</comment>
<dbReference type="EMBL" id="BMXP01000001">
    <property type="protein sequence ID" value="GGW74691.1"/>
    <property type="molecule type" value="Genomic_DNA"/>
</dbReference>
<reference evidence="1" key="1">
    <citation type="journal article" date="2014" name="Int. J. Syst. Evol. Microbiol.">
        <title>Complete genome sequence of Corynebacterium casei LMG S-19264T (=DSM 44701T), isolated from a smear-ripened cheese.</title>
        <authorList>
            <consortium name="US DOE Joint Genome Institute (JGI-PGF)"/>
            <person name="Walter F."/>
            <person name="Albersmeier A."/>
            <person name="Kalinowski J."/>
            <person name="Ruckert C."/>
        </authorList>
    </citation>
    <scope>NUCLEOTIDE SEQUENCE</scope>
    <source>
        <strain evidence="1">KCTC 22164</strain>
    </source>
</reference>
<dbReference type="Proteomes" id="UP000631300">
    <property type="component" value="Unassembled WGS sequence"/>
</dbReference>
<gene>
    <name evidence="1" type="ORF">GCM10007391_03390</name>
</gene>
<protein>
    <recommendedName>
        <fullName evidence="3">TIGR02281 family clan AA aspartic protease</fullName>
    </recommendedName>
</protein>
<dbReference type="CDD" id="cd05483">
    <property type="entry name" value="retropepsin_like_bacteria"/>
    <property type="match status" value="1"/>
</dbReference>
<dbReference type="AlphaFoldDB" id="A0A918MTW6"/>
<accession>A0A918MTW6</accession>